<gene>
    <name evidence="3" type="ORF">A9Y57_01947</name>
</gene>
<name>A0A854WBL4_9STRE</name>
<evidence type="ECO:0000259" key="2">
    <source>
        <dbReference type="Pfam" id="PF18106"/>
    </source>
</evidence>
<dbReference type="InterPro" id="IPR003491">
    <property type="entry name" value="REP-like_C"/>
</dbReference>
<protein>
    <submittedName>
        <fullName evidence="3">Replication initiation factor</fullName>
    </submittedName>
</protein>
<evidence type="ECO:0000313" key="3">
    <source>
        <dbReference type="EMBL" id="PCH10657.1"/>
    </source>
</evidence>
<evidence type="ECO:0000259" key="1">
    <source>
        <dbReference type="Pfam" id="PF02486"/>
    </source>
</evidence>
<feature type="domain" description="Rolling Circle replication initiation protein N-terminal" evidence="2">
    <location>
        <begin position="64"/>
        <end position="154"/>
    </location>
</feature>
<organism evidence="3 4">
    <name type="scientific">Streptococcus parauberis</name>
    <dbReference type="NCBI Taxonomy" id="1348"/>
    <lineage>
        <taxon>Bacteria</taxon>
        <taxon>Bacillati</taxon>
        <taxon>Bacillota</taxon>
        <taxon>Bacilli</taxon>
        <taxon>Lactobacillales</taxon>
        <taxon>Streptococcaceae</taxon>
        <taxon>Streptococcus</taxon>
    </lineage>
</organism>
<dbReference type="GO" id="GO:0003743">
    <property type="term" value="F:translation initiation factor activity"/>
    <property type="evidence" value="ECO:0007669"/>
    <property type="project" value="UniProtKB-KW"/>
</dbReference>
<keyword evidence="3" id="KW-0396">Initiation factor</keyword>
<sequence>MEFKEFENARLSLGLSVGDTCALVDSNKRSYARWRNKGDVPDEKFELLIETTKISKDDNKQLTASIDYLRVRFRTCQFQRIINEVMGLGNKPFISEVYSRYGYTGFESFNHINLYYAVDDDQQGTLIEMTGQGCREFEWYLINEQKRSWTDFFKKCYEFSSSFEDKHFDRKDFVRFTRIDIALDEHYSEIGNYDLGRLNEKKEAGLISRKAKKYRFIDCESNKKSDGKTIYFGTRQSDVMLSFYEKDYEQCAKLKLELSTYHKLYGLKNRYEIRLNGDASNKFIFDHIHKKTDIGLEAIKVLNYQLQVFEIKDSRRVLDIEWYSIFGVTDVVKFEMKPKYFPIGEKEYQWYERSVAGVRKRLEIIENITGKSRLEEIDELAEVKEKFRPQLDYLAEKYGVEILYD</sequence>
<dbReference type="Proteomes" id="UP000217465">
    <property type="component" value="Unassembled WGS sequence"/>
</dbReference>
<dbReference type="InterPro" id="IPR040819">
    <property type="entry name" value="Rol_Rep_N"/>
</dbReference>
<accession>A0A854WBL4</accession>
<comment type="caution">
    <text evidence="3">The sequence shown here is derived from an EMBL/GenBank/DDBJ whole genome shotgun (WGS) entry which is preliminary data.</text>
</comment>
<keyword evidence="3" id="KW-0648">Protein biosynthesis</keyword>
<dbReference type="Pfam" id="PF18106">
    <property type="entry name" value="Rol_Rep_N"/>
    <property type="match status" value="1"/>
</dbReference>
<evidence type="ECO:0000313" key="4">
    <source>
        <dbReference type="Proteomes" id="UP000217465"/>
    </source>
</evidence>
<dbReference type="AlphaFoldDB" id="A0A854WBL4"/>
<dbReference type="Pfam" id="PF02486">
    <property type="entry name" value="Rep_trans"/>
    <property type="match status" value="1"/>
</dbReference>
<proteinExistence type="predicted"/>
<dbReference type="RefSeq" id="WP_096633933.1">
    <property type="nucleotide sequence ID" value="NZ_NSGR01000010.1"/>
</dbReference>
<dbReference type="EMBL" id="NSGR01000010">
    <property type="protein sequence ID" value="PCH10657.1"/>
    <property type="molecule type" value="Genomic_DNA"/>
</dbReference>
<reference evidence="3 4" key="1">
    <citation type="submission" date="2016-06" db="EMBL/GenBank/DDBJ databases">
        <authorList>
            <person name="Haines A.N."/>
            <person name="Council K.R."/>
        </authorList>
    </citation>
    <scope>NUCLEOTIDE SEQUENCE [LARGE SCALE GENOMIC DNA]</scope>
    <source>
        <strain evidence="3 4">SP158-29</strain>
    </source>
</reference>
<feature type="domain" description="Replication initiation protein-like C-terminal" evidence="1">
    <location>
        <begin position="175"/>
        <end position="377"/>
    </location>
</feature>